<name>A0A8W7P854_ANOCL</name>
<keyword evidence="1" id="KW-1133">Transmembrane helix</keyword>
<accession>A0A8W7P854</accession>
<keyword evidence="1" id="KW-0472">Membrane</keyword>
<reference evidence="2" key="1">
    <citation type="submission" date="2022-08" db="UniProtKB">
        <authorList>
            <consortium name="EnsemblMetazoa"/>
        </authorList>
    </citation>
    <scope>IDENTIFICATION</scope>
</reference>
<sequence>MHHTKLSNGGRYLLDHLNRPIRAAEVDSVRGGPVAVIPVTVGPTRTGLHTQSLRHAAAAGRMVLQPVGRIRWQLLLMLVLMMVRRLLLVLMRLLMGMVLWRMVMIGVVRR</sequence>
<evidence type="ECO:0000313" key="2">
    <source>
        <dbReference type="EnsemblMetazoa" id="ACOM027251-PA.1"/>
    </source>
</evidence>
<dbReference type="EnsemblMetazoa" id="ACOM027251-RA">
    <property type="protein sequence ID" value="ACOM027251-PA.1"/>
    <property type="gene ID" value="ACOM027251"/>
</dbReference>
<dbReference type="AlphaFoldDB" id="A0A8W7P854"/>
<feature type="transmembrane region" description="Helical" evidence="1">
    <location>
        <begin position="74"/>
        <end position="100"/>
    </location>
</feature>
<protein>
    <submittedName>
        <fullName evidence="2">Uncharacterized protein</fullName>
    </submittedName>
</protein>
<evidence type="ECO:0000256" key="1">
    <source>
        <dbReference type="SAM" id="Phobius"/>
    </source>
</evidence>
<organism evidence="2">
    <name type="scientific">Anopheles coluzzii</name>
    <name type="common">African malaria mosquito</name>
    <dbReference type="NCBI Taxonomy" id="1518534"/>
    <lineage>
        <taxon>Eukaryota</taxon>
        <taxon>Metazoa</taxon>
        <taxon>Ecdysozoa</taxon>
        <taxon>Arthropoda</taxon>
        <taxon>Hexapoda</taxon>
        <taxon>Insecta</taxon>
        <taxon>Pterygota</taxon>
        <taxon>Neoptera</taxon>
        <taxon>Endopterygota</taxon>
        <taxon>Diptera</taxon>
        <taxon>Nematocera</taxon>
        <taxon>Culicoidea</taxon>
        <taxon>Culicidae</taxon>
        <taxon>Anophelinae</taxon>
        <taxon>Anopheles</taxon>
    </lineage>
</organism>
<proteinExistence type="predicted"/>
<keyword evidence="1" id="KW-0812">Transmembrane</keyword>
<dbReference type="Proteomes" id="UP000075882">
    <property type="component" value="Unassembled WGS sequence"/>
</dbReference>